<dbReference type="Proteomes" id="UP000625711">
    <property type="component" value="Unassembled WGS sequence"/>
</dbReference>
<comment type="caution">
    <text evidence="1">The sequence shown here is derived from an EMBL/GenBank/DDBJ whole genome shotgun (WGS) entry which is preliminary data.</text>
</comment>
<evidence type="ECO:0000313" key="1">
    <source>
        <dbReference type="EMBL" id="KAF7275568.1"/>
    </source>
</evidence>
<dbReference type="PANTHER" id="PTHR11012">
    <property type="entry name" value="PROTEIN KINASE-LIKE DOMAIN-CONTAINING"/>
    <property type="match status" value="1"/>
</dbReference>
<protein>
    <recommendedName>
        <fullName evidence="3">CHK kinase-like domain-containing protein</fullName>
    </recommendedName>
</protein>
<organism evidence="1 2">
    <name type="scientific">Rhynchophorus ferrugineus</name>
    <name type="common">Red palm weevil</name>
    <name type="synonym">Curculio ferrugineus</name>
    <dbReference type="NCBI Taxonomy" id="354439"/>
    <lineage>
        <taxon>Eukaryota</taxon>
        <taxon>Metazoa</taxon>
        <taxon>Ecdysozoa</taxon>
        <taxon>Arthropoda</taxon>
        <taxon>Hexapoda</taxon>
        <taxon>Insecta</taxon>
        <taxon>Pterygota</taxon>
        <taxon>Neoptera</taxon>
        <taxon>Endopterygota</taxon>
        <taxon>Coleoptera</taxon>
        <taxon>Polyphaga</taxon>
        <taxon>Cucujiformia</taxon>
        <taxon>Curculionidae</taxon>
        <taxon>Dryophthorinae</taxon>
        <taxon>Rhynchophorus</taxon>
    </lineage>
</organism>
<dbReference type="EMBL" id="JAACXV010009806">
    <property type="protein sequence ID" value="KAF7275568.1"/>
    <property type="molecule type" value="Genomic_DNA"/>
</dbReference>
<dbReference type="Pfam" id="PF02958">
    <property type="entry name" value="EcKL"/>
    <property type="match status" value="1"/>
</dbReference>
<proteinExistence type="predicted"/>
<keyword evidence="2" id="KW-1185">Reference proteome</keyword>
<sequence>MAAPPSTVLNLKDILSKHYQLPIKVLQQYLYVARIHCSKPTLCELRVLTEKRKSVVVYEIEEHQGSRFKTEVDFYNTTIPAMTEFQRMKGIIARPYSDLFPKCIGARISARQSMDTPDDTAIIIFEHLVLANLAEMHATPIAMRIQCLDKFKEKVIPCLMNNNKQPKNCARCFDHVDKMLDELGCSGDHEVQIRIPSVKNAIRIAEYNAFFKEPFTDETWLTLSHSKFSLFNLVLKYNCHTGRPIDCRILDLQSLDYDYCFNDLLFFLLTSAKPSLFNSDFDYLLECYFNSFIRVLTEHGINLDPYTWETFNAELNRQAPKMIFTIMQALPALMCKDFGEDGEPIFRNNFITRLRSVIMVYLVRGWIND</sequence>
<dbReference type="InterPro" id="IPR004119">
    <property type="entry name" value="EcKL"/>
</dbReference>
<dbReference type="AlphaFoldDB" id="A0A834IBG3"/>
<evidence type="ECO:0008006" key="3">
    <source>
        <dbReference type="Google" id="ProtNLM"/>
    </source>
</evidence>
<accession>A0A834IBG3</accession>
<gene>
    <name evidence="1" type="ORF">GWI33_011588</name>
</gene>
<evidence type="ECO:0000313" key="2">
    <source>
        <dbReference type="Proteomes" id="UP000625711"/>
    </source>
</evidence>
<dbReference type="PANTHER" id="PTHR11012:SF55">
    <property type="entry name" value="BHLH DOMAIN-CONTAINING PROTEIN"/>
    <property type="match status" value="1"/>
</dbReference>
<dbReference type="OrthoDB" id="190089at2759"/>
<name>A0A834IBG3_RHYFE</name>
<reference evidence="1" key="1">
    <citation type="submission" date="2020-08" db="EMBL/GenBank/DDBJ databases">
        <title>Genome sequencing and assembly of the red palm weevil Rhynchophorus ferrugineus.</title>
        <authorList>
            <person name="Dias G.B."/>
            <person name="Bergman C.M."/>
            <person name="Manee M."/>
        </authorList>
    </citation>
    <scope>NUCLEOTIDE SEQUENCE</scope>
    <source>
        <strain evidence="1">AA-2017</strain>
        <tissue evidence="1">Whole larva</tissue>
    </source>
</reference>